<dbReference type="Proteomes" id="UP000317839">
    <property type="component" value="Unassembled WGS sequence"/>
</dbReference>
<name>A0A545TI00_9GAMM</name>
<dbReference type="EMBL" id="VIKR01000001">
    <property type="protein sequence ID" value="TQV76859.1"/>
    <property type="molecule type" value="Genomic_DNA"/>
</dbReference>
<sequence length="123" mass="14494">MEFEASDVPNNPVSELVESLWKPVRNENSEVWWHLEPAGYYFIFEPKQSELLFSIQFSPNSSLANRKILFEAKVNLRNALMMFWRCAKKTTTFETSDTDWPKLDKNELENLRTKLNQITDDGF</sequence>
<dbReference type="OrthoDB" id="488984at2"/>
<dbReference type="AlphaFoldDB" id="A0A545TI00"/>
<comment type="caution">
    <text evidence="1">The sequence shown here is derived from an EMBL/GenBank/DDBJ whole genome shotgun (WGS) entry which is preliminary data.</text>
</comment>
<accession>A0A545TI00</accession>
<protein>
    <submittedName>
        <fullName evidence="1">Uncharacterized protein</fullName>
    </submittedName>
</protein>
<proteinExistence type="predicted"/>
<organism evidence="1 2">
    <name type="scientific">Aliikangiella marina</name>
    <dbReference type="NCBI Taxonomy" id="1712262"/>
    <lineage>
        <taxon>Bacteria</taxon>
        <taxon>Pseudomonadati</taxon>
        <taxon>Pseudomonadota</taxon>
        <taxon>Gammaproteobacteria</taxon>
        <taxon>Oceanospirillales</taxon>
        <taxon>Pleioneaceae</taxon>
        <taxon>Aliikangiella</taxon>
    </lineage>
</organism>
<evidence type="ECO:0000313" key="2">
    <source>
        <dbReference type="Proteomes" id="UP000317839"/>
    </source>
</evidence>
<evidence type="ECO:0000313" key="1">
    <source>
        <dbReference type="EMBL" id="TQV76859.1"/>
    </source>
</evidence>
<keyword evidence="2" id="KW-1185">Reference proteome</keyword>
<reference evidence="1 2" key="1">
    <citation type="submission" date="2019-06" db="EMBL/GenBank/DDBJ databases">
        <title>Draft genome of Aliikangiella marina GYP-15.</title>
        <authorList>
            <person name="Wang G."/>
        </authorList>
    </citation>
    <scope>NUCLEOTIDE SEQUENCE [LARGE SCALE GENOMIC DNA]</scope>
    <source>
        <strain evidence="1 2">GYP-15</strain>
    </source>
</reference>
<gene>
    <name evidence="1" type="ORF">FLL45_02570</name>
</gene>
<dbReference type="RefSeq" id="WP_142888219.1">
    <property type="nucleotide sequence ID" value="NZ_VIKR01000001.1"/>
</dbReference>